<sequence>MRRWTCGLSTQCAKIKMLENSMVTERPVTYPVSEVVTPRLFYQTAASEWAKKAARPVSLRQLAVFGRKLTEEKLIQGANYIVEEMAIRLAHRILDMQRMPYRVMSNPHMTQVFEKYTLAFDRCRKFGKIKDMEDNARFCVLIADLLDKHGNIVPDLIVGVKEIVRTSSHEDDGPMLDQFMRTMLMSRISRRVIAEQHYSLTQAFNRGQTNDDKDNSYIGEVFLQCRPSEILQTSIKTVTDSIRASFPGTDMPIFEIEGDVDTAFPYLRSHIDYILGEILRNSVEASILFAQRQGTPVKPILISVSSTNENVFIRVSDQGGGIPLKELPSIWSFAKPMSDNDPLLFTGKVALALPIEALHEIDQQIKSTPLYMRTESDNEVHTRDTMTKLGIGIALARVYAEYWGGAFEIHSLENYGCDSLLRISRLGTKLEQLHVNRI</sequence>
<evidence type="ECO:0000256" key="5">
    <source>
        <dbReference type="ARBA" id="ARBA00022840"/>
    </source>
</evidence>
<evidence type="ECO:0000313" key="11">
    <source>
        <dbReference type="Proteomes" id="UP000238350"/>
    </source>
</evidence>
<keyword evidence="4 7" id="KW-0418">Kinase</keyword>
<comment type="subcellular location">
    <subcellularLocation>
        <location evidence="7">Mitochondrion matrix</location>
    </subcellularLocation>
</comment>
<gene>
    <name evidence="10" type="ORF">B9G98_02518</name>
</gene>
<dbReference type="GO" id="GO:0010906">
    <property type="term" value="P:regulation of glucose metabolic process"/>
    <property type="evidence" value="ECO:0007669"/>
    <property type="project" value="TreeGrafter"/>
</dbReference>
<keyword evidence="10" id="KW-0670">Pyruvate</keyword>
<evidence type="ECO:0000256" key="3">
    <source>
        <dbReference type="ARBA" id="ARBA00022741"/>
    </source>
</evidence>
<evidence type="ECO:0000313" key="10">
    <source>
        <dbReference type="EMBL" id="PRT54898.1"/>
    </source>
</evidence>
<name>A0A2T0FIS7_9ASCO</name>
<evidence type="ECO:0000256" key="6">
    <source>
        <dbReference type="ARBA" id="ARBA00023128"/>
    </source>
</evidence>
<proteinExistence type="inferred from homology"/>
<evidence type="ECO:0000259" key="8">
    <source>
        <dbReference type="Pfam" id="PF02518"/>
    </source>
</evidence>
<keyword evidence="3 7" id="KW-0547">Nucleotide-binding</keyword>
<feature type="domain" description="Branched-chain alpha-ketoacid dehydrogenase kinase/Pyruvate dehydrogenase kinase N-terminal" evidence="9">
    <location>
        <begin position="56"/>
        <end position="221"/>
    </location>
</feature>
<dbReference type="SUPFAM" id="SSF55874">
    <property type="entry name" value="ATPase domain of HSP90 chaperone/DNA topoisomerase II/histidine kinase"/>
    <property type="match status" value="1"/>
</dbReference>
<dbReference type="Pfam" id="PF02518">
    <property type="entry name" value="HATPase_c"/>
    <property type="match status" value="1"/>
</dbReference>
<evidence type="ECO:0000256" key="4">
    <source>
        <dbReference type="ARBA" id="ARBA00022777"/>
    </source>
</evidence>
<dbReference type="EC" id="2.7.11.-" evidence="7"/>
<dbReference type="GO" id="GO:0005524">
    <property type="term" value="F:ATP binding"/>
    <property type="evidence" value="ECO:0007669"/>
    <property type="project" value="UniProtKB-UniRule"/>
</dbReference>
<organism evidence="10 11">
    <name type="scientific">Wickerhamiella sorbophila</name>
    <dbReference type="NCBI Taxonomy" id="45607"/>
    <lineage>
        <taxon>Eukaryota</taxon>
        <taxon>Fungi</taxon>
        <taxon>Dikarya</taxon>
        <taxon>Ascomycota</taxon>
        <taxon>Saccharomycotina</taxon>
        <taxon>Dipodascomycetes</taxon>
        <taxon>Dipodascales</taxon>
        <taxon>Trichomonascaceae</taxon>
        <taxon>Wickerhamiella</taxon>
    </lineage>
</organism>
<dbReference type="SUPFAM" id="SSF69012">
    <property type="entry name" value="alpha-ketoacid dehydrogenase kinase, N-terminal domain"/>
    <property type="match status" value="1"/>
</dbReference>
<dbReference type="InterPro" id="IPR036784">
    <property type="entry name" value="AK/P_DHK_N_sf"/>
</dbReference>
<dbReference type="Gene3D" id="1.20.140.20">
    <property type="entry name" value="Alpha-ketoacid/pyruvate dehydrogenase kinase, N-terminal domain"/>
    <property type="match status" value="1"/>
</dbReference>
<dbReference type="STRING" id="45607.A0A2T0FIS7"/>
<evidence type="ECO:0000256" key="7">
    <source>
        <dbReference type="RuleBase" id="RU366032"/>
    </source>
</evidence>
<protein>
    <recommendedName>
        <fullName evidence="7">Protein-serine/threonine kinase</fullName>
        <ecNumber evidence="7">2.7.11.-</ecNumber>
    </recommendedName>
</protein>
<dbReference type="Gene3D" id="3.30.565.10">
    <property type="entry name" value="Histidine kinase-like ATPase, C-terminal domain"/>
    <property type="match status" value="1"/>
</dbReference>
<dbReference type="EMBL" id="NDIQ01000021">
    <property type="protein sequence ID" value="PRT54898.1"/>
    <property type="molecule type" value="Genomic_DNA"/>
</dbReference>
<feature type="domain" description="Histidine kinase/HSP90-like ATPase" evidence="8">
    <location>
        <begin position="271"/>
        <end position="418"/>
    </location>
</feature>
<keyword evidence="5 7" id="KW-0067">ATP-binding</keyword>
<dbReference type="RefSeq" id="XP_024664843.1">
    <property type="nucleotide sequence ID" value="XM_024809075.1"/>
</dbReference>
<dbReference type="GO" id="GO:0005759">
    <property type="term" value="C:mitochondrial matrix"/>
    <property type="evidence" value="ECO:0007669"/>
    <property type="project" value="UniProtKB-SubCell"/>
</dbReference>
<dbReference type="AlphaFoldDB" id="A0A2T0FIS7"/>
<keyword evidence="2 7" id="KW-0808">Transferase</keyword>
<dbReference type="PANTHER" id="PTHR11947:SF25">
    <property type="entry name" value="[PYRUVATE DEHYDROGENASE (ACETYL-TRANSFERRING)] KINASE 2, MITOCHONDRIAL"/>
    <property type="match status" value="1"/>
</dbReference>
<dbReference type="PANTHER" id="PTHR11947">
    <property type="entry name" value="PYRUVATE DEHYDROGENASE KINASE"/>
    <property type="match status" value="1"/>
</dbReference>
<evidence type="ECO:0000256" key="1">
    <source>
        <dbReference type="ARBA" id="ARBA00006155"/>
    </source>
</evidence>
<dbReference type="GeneID" id="36516266"/>
<keyword evidence="6 7" id="KW-0496">Mitochondrion</keyword>
<dbReference type="InterPro" id="IPR018955">
    <property type="entry name" value="BCDHK/PDK_N"/>
</dbReference>
<dbReference type="InterPro" id="IPR003594">
    <property type="entry name" value="HATPase_dom"/>
</dbReference>
<dbReference type="InterPro" id="IPR039028">
    <property type="entry name" value="BCKD/PDK"/>
</dbReference>
<reference evidence="10 11" key="1">
    <citation type="submission" date="2017-04" db="EMBL/GenBank/DDBJ databases">
        <title>Genome sequencing of [Candida] sorbophila.</title>
        <authorList>
            <person name="Ahn J.O."/>
        </authorList>
    </citation>
    <scope>NUCLEOTIDE SEQUENCE [LARGE SCALE GENOMIC DNA]</scope>
    <source>
        <strain evidence="10 11">DS02</strain>
    </source>
</reference>
<evidence type="ECO:0000259" key="9">
    <source>
        <dbReference type="Pfam" id="PF10436"/>
    </source>
</evidence>
<comment type="similarity">
    <text evidence="1 7">Belongs to the PDK/BCKDK protein kinase family.</text>
</comment>
<comment type="caution">
    <text evidence="10">The sequence shown here is derived from an EMBL/GenBank/DDBJ whole genome shotgun (WGS) entry which is preliminary data.</text>
</comment>
<dbReference type="OrthoDB" id="407390at2759"/>
<dbReference type="Proteomes" id="UP000238350">
    <property type="component" value="Unassembled WGS sequence"/>
</dbReference>
<dbReference type="GO" id="GO:0004740">
    <property type="term" value="F:pyruvate dehydrogenase (acetyl-transferring) kinase activity"/>
    <property type="evidence" value="ECO:0007669"/>
    <property type="project" value="TreeGrafter"/>
</dbReference>
<accession>A0A2T0FIS7</accession>
<keyword evidence="11" id="KW-1185">Reference proteome</keyword>
<dbReference type="InterPro" id="IPR036890">
    <property type="entry name" value="HATPase_C_sf"/>
</dbReference>
<dbReference type="Pfam" id="PF10436">
    <property type="entry name" value="BCDHK_Adom3"/>
    <property type="match status" value="1"/>
</dbReference>
<evidence type="ECO:0000256" key="2">
    <source>
        <dbReference type="ARBA" id="ARBA00022679"/>
    </source>
</evidence>